<accession>A0A8T0RUL1</accession>
<comment type="caution">
    <text evidence="1">The sequence shown here is derived from an EMBL/GenBank/DDBJ whole genome shotgun (WGS) entry which is preliminary data.</text>
</comment>
<dbReference type="EMBL" id="CM029046">
    <property type="protein sequence ID" value="KAG2590202.1"/>
    <property type="molecule type" value="Genomic_DNA"/>
</dbReference>
<gene>
    <name evidence="1" type="ORF">PVAP13_5NG280100</name>
</gene>
<evidence type="ECO:0000313" key="1">
    <source>
        <dbReference type="EMBL" id="KAG2590202.1"/>
    </source>
</evidence>
<evidence type="ECO:0000313" key="2">
    <source>
        <dbReference type="Proteomes" id="UP000823388"/>
    </source>
</evidence>
<organism evidence="1 2">
    <name type="scientific">Panicum virgatum</name>
    <name type="common">Blackwell switchgrass</name>
    <dbReference type="NCBI Taxonomy" id="38727"/>
    <lineage>
        <taxon>Eukaryota</taxon>
        <taxon>Viridiplantae</taxon>
        <taxon>Streptophyta</taxon>
        <taxon>Embryophyta</taxon>
        <taxon>Tracheophyta</taxon>
        <taxon>Spermatophyta</taxon>
        <taxon>Magnoliopsida</taxon>
        <taxon>Liliopsida</taxon>
        <taxon>Poales</taxon>
        <taxon>Poaceae</taxon>
        <taxon>PACMAD clade</taxon>
        <taxon>Panicoideae</taxon>
        <taxon>Panicodae</taxon>
        <taxon>Paniceae</taxon>
        <taxon>Panicinae</taxon>
        <taxon>Panicum</taxon>
        <taxon>Panicum sect. Hiantes</taxon>
    </lineage>
</organism>
<sequence>MLPTINLRDKRFEVICPFKDTALVENDSLSAIAKFRKVFKAVHSRSTRIDIYDMPTVIGSVSNQTNQNDSGVFILQLLLAYNGKTHFHFTQEHSKPLRESLTYYLCAHENELIMLEIRQIAYQHGIKLEDYTARIKRYSKK</sequence>
<proteinExistence type="predicted"/>
<protein>
    <submittedName>
        <fullName evidence="1">Uncharacterized protein</fullName>
    </submittedName>
</protein>
<name>A0A8T0RUL1_PANVG</name>
<dbReference type="SUPFAM" id="SSF54001">
    <property type="entry name" value="Cysteine proteinases"/>
    <property type="match status" value="1"/>
</dbReference>
<dbReference type="AlphaFoldDB" id="A0A8T0RUL1"/>
<keyword evidence="2" id="KW-1185">Reference proteome</keyword>
<dbReference type="Proteomes" id="UP000823388">
    <property type="component" value="Chromosome 5N"/>
</dbReference>
<dbReference type="InterPro" id="IPR038765">
    <property type="entry name" value="Papain-like_cys_pep_sf"/>
</dbReference>
<reference evidence="1" key="1">
    <citation type="submission" date="2020-05" db="EMBL/GenBank/DDBJ databases">
        <title>WGS assembly of Panicum virgatum.</title>
        <authorList>
            <person name="Lovell J.T."/>
            <person name="Jenkins J."/>
            <person name="Shu S."/>
            <person name="Juenger T.E."/>
            <person name="Schmutz J."/>
        </authorList>
    </citation>
    <scope>NUCLEOTIDE SEQUENCE</scope>
    <source>
        <strain evidence="1">AP13</strain>
    </source>
</reference>
<dbReference type="Gene3D" id="3.40.395.10">
    <property type="entry name" value="Adenoviral Proteinase, Chain A"/>
    <property type="match status" value="1"/>
</dbReference>